<dbReference type="GO" id="GO:0009134">
    <property type="term" value="P:nucleoside diphosphate catabolic process"/>
    <property type="evidence" value="ECO:0007669"/>
    <property type="project" value="TreeGrafter"/>
</dbReference>
<comment type="similarity">
    <text evidence="1">Belongs to the GDA1/CD39 NTPase family.</text>
</comment>
<feature type="binding site" evidence="6">
    <location>
        <begin position="147"/>
        <end position="151"/>
    </location>
    <ligand>
        <name>ATP</name>
        <dbReference type="ChEBI" id="CHEBI:30616"/>
    </ligand>
</feature>
<evidence type="ECO:0000256" key="6">
    <source>
        <dbReference type="PIRSR" id="PIRSR600407-2"/>
    </source>
</evidence>
<proteinExistence type="inferred from homology"/>
<comment type="caution">
    <text evidence="7">The sequence shown here is derived from an EMBL/GenBank/DDBJ whole genome shotgun (WGS) entry which is preliminary data.</text>
</comment>
<dbReference type="PANTHER" id="PTHR11782">
    <property type="entry name" value="ADENOSINE/GUANOSINE DIPHOSPHATASE"/>
    <property type="match status" value="1"/>
</dbReference>
<protein>
    <recommendedName>
        <fullName evidence="4">guanosine-diphosphatase</fullName>
        <ecNumber evidence="4">3.6.1.42</ecNumber>
    </recommendedName>
</protein>
<evidence type="ECO:0000313" key="8">
    <source>
        <dbReference type="Proteomes" id="UP000253551"/>
    </source>
</evidence>
<reference evidence="7 8" key="1">
    <citation type="journal article" date="2018" name="G3 (Bethesda)">
        <title>Phylogenetic and Phylogenomic Definition of Rhizopus Species.</title>
        <authorList>
            <person name="Gryganskyi A.P."/>
            <person name="Golan J."/>
            <person name="Dolatabadi S."/>
            <person name="Mondo S."/>
            <person name="Robb S."/>
            <person name="Idnurm A."/>
            <person name="Muszewska A."/>
            <person name="Steczkiewicz K."/>
            <person name="Masonjones S."/>
            <person name="Liao H.L."/>
            <person name="Gajdeczka M.T."/>
            <person name="Anike F."/>
            <person name="Vuek A."/>
            <person name="Anishchenko I.M."/>
            <person name="Voigt K."/>
            <person name="de Hoog G.S."/>
            <person name="Smith M.E."/>
            <person name="Heitman J."/>
            <person name="Vilgalys R."/>
            <person name="Stajich J.E."/>
        </authorList>
    </citation>
    <scope>NUCLEOTIDE SEQUENCE [LARGE SCALE GENOMIC DNA]</scope>
    <source>
        <strain evidence="7 8">LSU 92-RS-03</strain>
    </source>
</reference>
<dbReference type="GO" id="GO:0006487">
    <property type="term" value="P:protein N-linked glycosylation"/>
    <property type="evidence" value="ECO:0007669"/>
    <property type="project" value="TreeGrafter"/>
</dbReference>
<dbReference type="GO" id="GO:0005524">
    <property type="term" value="F:ATP binding"/>
    <property type="evidence" value="ECO:0007669"/>
    <property type="project" value="UniProtKB-KW"/>
</dbReference>
<dbReference type="GO" id="GO:0005794">
    <property type="term" value="C:Golgi apparatus"/>
    <property type="evidence" value="ECO:0007669"/>
    <property type="project" value="TreeGrafter"/>
</dbReference>
<dbReference type="OrthoDB" id="6372431at2759"/>
<dbReference type="GO" id="GO:0045134">
    <property type="term" value="F:UDP phosphatase activity"/>
    <property type="evidence" value="ECO:0007669"/>
    <property type="project" value="TreeGrafter"/>
</dbReference>
<dbReference type="EC" id="3.6.1.42" evidence="4"/>
<comment type="function">
    <text evidence="3">After transfer of sugars to endogenous macromolecular acceptors, the enzyme converts nucleoside diphosphates to nucleoside monophosphates which in turn exit the Golgi lumen in a coupled antiporter reaction, allowing entry of additional nucleotide sugar from the cytosol.</text>
</comment>
<evidence type="ECO:0000256" key="3">
    <source>
        <dbReference type="ARBA" id="ARBA00037742"/>
    </source>
</evidence>
<evidence type="ECO:0000256" key="5">
    <source>
        <dbReference type="PIRSR" id="PIRSR600407-1"/>
    </source>
</evidence>
<dbReference type="Gene3D" id="3.30.420.40">
    <property type="match status" value="1"/>
</dbReference>
<organism evidence="7 8">
    <name type="scientific">Rhizopus stolonifer</name>
    <name type="common">Rhizopus nigricans</name>
    <dbReference type="NCBI Taxonomy" id="4846"/>
    <lineage>
        <taxon>Eukaryota</taxon>
        <taxon>Fungi</taxon>
        <taxon>Fungi incertae sedis</taxon>
        <taxon>Mucoromycota</taxon>
        <taxon>Mucoromycotina</taxon>
        <taxon>Mucoromycetes</taxon>
        <taxon>Mucorales</taxon>
        <taxon>Mucorineae</taxon>
        <taxon>Rhizopodaceae</taxon>
        <taxon>Rhizopus</taxon>
    </lineage>
</organism>
<evidence type="ECO:0000256" key="1">
    <source>
        <dbReference type="ARBA" id="ARBA00009283"/>
    </source>
</evidence>
<evidence type="ECO:0000313" key="7">
    <source>
        <dbReference type="EMBL" id="RCI01937.1"/>
    </source>
</evidence>
<dbReference type="Proteomes" id="UP000253551">
    <property type="component" value="Unassembled WGS sequence"/>
</dbReference>
<keyword evidence="8" id="KW-1185">Reference proteome</keyword>
<keyword evidence="6" id="KW-0547">Nucleotide-binding</keyword>
<keyword evidence="6" id="KW-0067">ATP-binding</keyword>
<sequence length="385" mass="43674">MIDAGSSGSRVHVYKFNHCKQMPELEDEVFHAIEPGLSSYKDEPQAAADSLDVLLEIAVKRVPDVLQKCTPIAIKATAGLRLLGPEKSEAILSAIRSKLEVLPFFIDSVEIMDAKEEGVFAWMTVNFLSERLDSSRKNTVAVFDLGGASTQIVFEPSAEMPPGDHMYKLDVEKKKYTLYQHSYLGFGLNEARKRIKSYVTQLWEKQHTEYNHPCLPLNYTETFQDFKLTGTGAGHTACRGLVERVFEKEKECLQKPCAFGGIYQPSLADTFAGHDLYIFSYFYDLTQPLGMPFEFSVQDFGELAYHVCEQNYEAFRNVPNVVHLIESTPSYCLDLTYMYTLLRVGYNIPPHWRLRTAKKIKDAETGWSLGASIVMMNNNKLKCKH</sequence>
<dbReference type="EMBL" id="PJQM01001602">
    <property type="protein sequence ID" value="RCI01937.1"/>
    <property type="molecule type" value="Genomic_DNA"/>
</dbReference>
<dbReference type="STRING" id="4846.A0A367KID4"/>
<keyword evidence="2" id="KW-0378">Hydrolase</keyword>
<accession>A0A367KID4</accession>
<dbReference type="GO" id="GO:0017111">
    <property type="term" value="F:ribonucleoside triphosphate phosphatase activity"/>
    <property type="evidence" value="ECO:0007669"/>
    <property type="project" value="TreeGrafter"/>
</dbReference>
<name>A0A367KID4_RHIST</name>
<dbReference type="Pfam" id="PF01150">
    <property type="entry name" value="GDA1_CD39"/>
    <property type="match status" value="1"/>
</dbReference>
<gene>
    <name evidence="7" type="primary">GDA1_3</name>
    <name evidence="7" type="ORF">CU098_005332</name>
</gene>
<feature type="active site" description="Proton acceptor" evidence="5">
    <location>
        <position position="117"/>
    </location>
</feature>
<dbReference type="Gene3D" id="3.30.420.150">
    <property type="entry name" value="Exopolyphosphatase. Domain 2"/>
    <property type="match status" value="1"/>
</dbReference>
<dbReference type="GO" id="GO:0016020">
    <property type="term" value="C:membrane"/>
    <property type="evidence" value="ECO:0007669"/>
    <property type="project" value="TreeGrafter"/>
</dbReference>
<dbReference type="AlphaFoldDB" id="A0A367KID4"/>
<evidence type="ECO:0000256" key="4">
    <source>
        <dbReference type="ARBA" id="ARBA00038903"/>
    </source>
</evidence>
<evidence type="ECO:0000256" key="2">
    <source>
        <dbReference type="ARBA" id="ARBA00022801"/>
    </source>
</evidence>
<dbReference type="GO" id="GO:0004382">
    <property type="term" value="F:GDP phosphatase activity"/>
    <property type="evidence" value="ECO:0007669"/>
    <property type="project" value="UniProtKB-EC"/>
</dbReference>
<dbReference type="InterPro" id="IPR000407">
    <property type="entry name" value="GDA1_CD39_NTPase"/>
</dbReference>
<dbReference type="PANTHER" id="PTHR11782:SF83">
    <property type="entry name" value="GUANOSINE-DIPHOSPHATASE"/>
    <property type="match status" value="1"/>
</dbReference>